<name>A0A8J2YFS7_9RHOB</name>
<dbReference type="Proteomes" id="UP000602745">
    <property type="component" value="Unassembled WGS sequence"/>
</dbReference>
<evidence type="ECO:0000313" key="2">
    <source>
        <dbReference type="Proteomes" id="UP000602745"/>
    </source>
</evidence>
<dbReference type="AlphaFoldDB" id="A0A8J2YFS7"/>
<dbReference type="Pfam" id="PF19596">
    <property type="entry name" value="DUF6101"/>
    <property type="match status" value="1"/>
</dbReference>
<organism evidence="1 2">
    <name type="scientific">Agaricicola taiwanensis</name>
    <dbReference type="NCBI Taxonomy" id="591372"/>
    <lineage>
        <taxon>Bacteria</taxon>
        <taxon>Pseudomonadati</taxon>
        <taxon>Pseudomonadota</taxon>
        <taxon>Alphaproteobacteria</taxon>
        <taxon>Rhodobacterales</taxon>
        <taxon>Paracoccaceae</taxon>
        <taxon>Agaricicola</taxon>
    </lineage>
</organism>
<dbReference type="EMBL" id="BMCP01000001">
    <property type="protein sequence ID" value="GGE34414.1"/>
    <property type="molecule type" value="Genomic_DNA"/>
</dbReference>
<accession>A0A8J2YFS7</accession>
<sequence length="126" mass="14567">MRSFRGVAVRVLPGITENFDRIAIVLAHRDRALDVTLYEADHDADVVAEWQTWASTLGLPLLIEDLDGRLSEPYSRLGQVQIARPGPRRRRSFLARRPRFLMRRKAGHPDRDAEVIRDEREIIARN</sequence>
<evidence type="ECO:0000313" key="1">
    <source>
        <dbReference type="EMBL" id="GGE34414.1"/>
    </source>
</evidence>
<proteinExistence type="predicted"/>
<reference evidence="1" key="2">
    <citation type="submission" date="2020-09" db="EMBL/GenBank/DDBJ databases">
        <authorList>
            <person name="Sun Q."/>
            <person name="Sedlacek I."/>
        </authorList>
    </citation>
    <scope>NUCLEOTIDE SEQUENCE</scope>
    <source>
        <strain evidence="1">CCM 7684</strain>
    </source>
</reference>
<comment type="caution">
    <text evidence="1">The sequence shown here is derived from an EMBL/GenBank/DDBJ whole genome shotgun (WGS) entry which is preliminary data.</text>
</comment>
<gene>
    <name evidence="1" type="ORF">GCM10007276_09740</name>
</gene>
<reference evidence="1" key="1">
    <citation type="journal article" date="2014" name="Int. J. Syst. Evol. Microbiol.">
        <title>Complete genome sequence of Corynebacterium casei LMG S-19264T (=DSM 44701T), isolated from a smear-ripened cheese.</title>
        <authorList>
            <consortium name="US DOE Joint Genome Institute (JGI-PGF)"/>
            <person name="Walter F."/>
            <person name="Albersmeier A."/>
            <person name="Kalinowski J."/>
            <person name="Ruckert C."/>
        </authorList>
    </citation>
    <scope>NUCLEOTIDE SEQUENCE</scope>
    <source>
        <strain evidence="1">CCM 7684</strain>
    </source>
</reference>
<protein>
    <submittedName>
        <fullName evidence="1">Uncharacterized protein</fullName>
    </submittedName>
</protein>
<dbReference type="InterPro" id="IPR046083">
    <property type="entry name" value="DUF6101"/>
</dbReference>
<keyword evidence="2" id="KW-1185">Reference proteome</keyword>